<dbReference type="Pfam" id="PF02082">
    <property type="entry name" value="Rrf2"/>
    <property type="match status" value="1"/>
</dbReference>
<proteinExistence type="predicted"/>
<dbReference type="InterPro" id="IPR036388">
    <property type="entry name" value="WH-like_DNA-bd_sf"/>
</dbReference>
<dbReference type="Proteomes" id="UP000184241">
    <property type="component" value="Unassembled WGS sequence"/>
</dbReference>
<gene>
    <name evidence="2" type="ORF">SAMN02745941_02319</name>
</gene>
<dbReference type="PROSITE" id="PS51197">
    <property type="entry name" value="HTH_RRF2_2"/>
    <property type="match status" value="1"/>
</dbReference>
<name>A0A1M5YXI6_9CLOT</name>
<dbReference type="SUPFAM" id="SSF46785">
    <property type="entry name" value="Winged helix' DNA-binding domain"/>
    <property type="match status" value="1"/>
</dbReference>
<dbReference type="GO" id="GO:0003677">
    <property type="term" value="F:DNA binding"/>
    <property type="evidence" value="ECO:0007669"/>
    <property type="project" value="UniProtKB-KW"/>
</dbReference>
<dbReference type="InterPro" id="IPR036390">
    <property type="entry name" value="WH_DNA-bd_sf"/>
</dbReference>
<dbReference type="AlphaFoldDB" id="A0A1M5YXI6"/>
<reference evidence="2 3" key="1">
    <citation type="submission" date="2016-11" db="EMBL/GenBank/DDBJ databases">
        <authorList>
            <person name="Jaros S."/>
            <person name="Januszkiewicz K."/>
            <person name="Wedrychowicz H."/>
        </authorList>
    </citation>
    <scope>NUCLEOTIDE SEQUENCE [LARGE SCALE GENOMIC DNA]</scope>
    <source>
        <strain evidence="2 3">DSM 6191</strain>
    </source>
</reference>
<accession>A0A1M5YXI6</accession>
<dbReference type="PANTHER" id="PTHR33221:SF5">
    <property type="entry name" value="HTH-TYPE TRANSCRIPTIONAL REGULATOR ISCR"/>
    <property type="match status" value="1"/>
</dbReference>
<dbReference type="PROSITE" id="PS01332">
    <property type="entry name" value="HTH_RRF2_1"/>
    <property type="match status" value="1"/>
</dbReference>
<dbReference type="PANTHER" id="PTHR33221">
    <property type="entry name" value="WINGED HELIX-TURN-HELIX TRANSCRIPTIONAL REGULATOR, RRF2 FAMILY"/>
    <property type="match status" value="1"/>
</dbReference>
<keyword evidence="1" id="KW-0238">DNA-binding</keyword>
<dbReference type="GO" id="GO:0003700">
    <property type="term" value="F:DNA-binding transcription factor activity"/>
    <property type="evidence" value="ECO:0007669"/>
    <property type="project" value="TreeGrafter"/>
</dbReference>
<dbReference type="RefSeq" id="WP_073019621.1">
    <property type="nucleotide sequence ID" value="NZ_FQXU01000007.1"/>
</dbReference>
<dbReference type="EMBL" id="FQXU01000007">
    <property type="protein sequence ID" value="SHI16762.1"/>
    <property type="molecule type" value="Genomic_DNA"/>
</dbReference>
<evidence type="ECO:0000313" key="2">
    <source>
        <dbReference type="EMBL" id="SHI16762.1"/>
    </source>
</evidence>
<evidence type="ECO:0000313" key="3">
    <source>
        <dbReference type="Proteomes" id="UP000184241"/>
    </source>
</evidence>
<sequence length="133" mass="15123">MKLSRKGEYACLALIHLGRNYNIKLVNASEISEENDIPKRYLEQILSLLKGTGYVRAVRGISGGYKLSKAPEEITLAEIIRLMDGALAPVESVSEYFYENSPIEQNQNLIKVFRDIRDYISEKLENTTIKDLI</sequence>
<dbReference type="NCBIfam" id="TIGR00738">
    <property type="entry name" value="rrf2_super"/>
    <property type="match status" value="1"/>
</dbReference>
<protein>
    <submittedName>
        <fullName evidence="2">Transcriptional regulator, BadM/Rrf2 family</fullName>
    </submittedName>
</protein>
<evidence type="ECO:0000256" key="1">
    <source>
        <dbReference type="ARBA" id="ARBA00023125"/>
    </source>
</evidence>
<organism evidence="2 3">
    <name type="scientific">Clostridium intestinale DSM 6191</name>
    <dbReference type="NCBI Taxonomy" id="1121320"/>
    <lineage>
        <taxon>Bacteria</taxon>
        <taxon>Bacillati</taxon>
        <taxon>Bacillota</taxon>
        <taxon>Clostridia</taxon>
        <taxon>Eubacteriales</taxon>
        <taxon>Clostridiaceae</taxon>
        <taxon>Clostridium</taxon>
    </lineage>
</organism>
<dbReference type="InterPro" id="IPR000944">
    <property type="entry name" value="Tscrpt_reg_Rrf2"/>
</dbReference>
<dbReference type="GO" id="GO:0005829">
    <property type="term" value="C:cytosol"/>
    <property type="evidence" value="ECO:0007669"/>
    <property type="project" value="TreeGrafter"/>
</dbReference>
<dbReference type="InterPro" id="IPR030489">
    <property type="entry name" value="TR_Rrf2-type_CS"/>
</dbReference>
<dbReference type="Gene3D" id="1.10.10.10">
    <property type="entry name" value="Winged helix-like DNA-binding domain superfamily/Winged helix DNA-binding domain"/>
    <property type="match status" value="1"/>
</dbReference>